<organism evidence="2 3">
    <name type="scientific">Setaria viridis</name>
    <name type="common">Green bristlegrass</name>
    <name type="synonym">Setaria italica subsp. viridis</name>
    <dbReference type="NCBI Taxonomy" id="4556"/>
    <lineage>
        <taxon>Eukaryota</taxon>
        <taxon>Viridiplantae</taxon>
        <taxon>Streptophyta</taxon>
        <taxon>Embryophyta</taxon>
        <taxon>Tracheophyta</taxon>
        <taxon>Spermatophyta</taxon>
        <taxon>Magnoliopsida</taxon>
        <taxon>Liliopsida</taxon>
        <taxon>Poales</taxon>
        <taxon>Poaceae</taxon>
        <taxon>PACMAD clade</taxon>
        <taxon>Panicoideae</taxon>
        <taxon>Panicodae</taxon>
        <taxon>Paniceae</taxon>
        <taxon>Cenchrinae</taxon>
        <taxon>Setaria</taxon>
    </lineage>
</organism>
<accession>A0A4U6UIP9</accession>
<feature type="region of interest" description="Disordered" evidence="1">
    <location>
        <begin position="1"/>
        <end position="57"/>
    </location>
</feature>
<feature type="compositionally biased region" description="Pro residues" evidence="1">
    <location>
        <begin position="90"/>
        <end position="101"/>
    </location>
</feature>
<reference evidence="2 3" key="1">
    <citation type="submission" date="2019-03" db="EMBL/GenBank/DDBJ databases">
        <title>WGS assembly of Setaria viridis.</title>
        <authorList>
            <person name="Huang P."/>
            <person name="Jenkins J."/>
            <person name="Grimwood J."/>
            <person name="Barry K."/>
            <person name="Healey A."/>
            <person name="Mamidi S."/>
            <person name="Sreedasyam A."/>
            <person name="Shu S."/>
            <person name="Feldman M."/>
            <person name="Wu J."/>
            <person name="Yu Y."/>
            <person name="Chen C."/>
            <person name="Johnson J."/>
            <person name="Rokhsar D."/>
            <person name="Baxter I."/>
            <person name="Schmutz J."/>
            <person name="Brutnell T."/>
            <person name="Kellogg E."/>
        </authorList>
    </citation>
    <scope>NUCLEOTIDE SEQUENCE [LARGE SCALE GENOMIC DNA]</scope>
    <source>
        <strain evidence="3">cv. A10</strain>
    </source>
</reference>
<dbReference type="Proteomes" id="UP000298652">
    <property type="component" value="Chromosome 5"/>
</dbReference>
<proteinExistence type="predicted"/>
<evidence type="ECO:0000256" key="1">
    <source>
        <dbReference type="SAM" id="MobiDB-lite"/>
    </source>
</evidence>
<evidence type="ECO:0000313" key="3">
    <source>
        <dbReference type="Proteomes" id="UP000298652"/>
    </source>
</evidence>
<dbReference type="Gramene" id="TKW15978">
    <property type="protein sequence ID" value="TKW15978"/>
    <property type="gene ID" value="SEVIR_5G268501v2"/>
</dbReference>
<keyword evidence="3" id="KW-1185">Reference proteome</keyword>
<dbReference type="EMBL" id="CM016556">
    <property type="protein sequence ID" value="TKW15978.1"/>
    <property type="molecule type" value="Genomic_DNA"/>
</dbReference>
<evidence type="ECO:0000313" key="2">
    <source>
        <dbReference type="EMBL" id="TKW15978.1"/>
    </source>
</evidence>
<name>A0A4U6UIP9_SETVI</name>
<gene>
    <name evidence="2" type="ORF">SEVIR_5G268501v2</name>
</gene>
<dbReference type="Gramene" id="TKW15977">
    <property type="protein sequence ID" value="TKW15977"/>
    <property type="gene ID" value="SEVIR_5G268501v2"/>
</dbReference>
<feature type="region of interest" description="Disordered" evidence="1">
    <location>
        <begin position="70"/>
        <end position="111"/>
    </location>
</feature>
<sequence length="157" mass="17070">MRWGETTGFSPDPVRRLGAVAAGRPLPRPISPNLPAALSRPPSPLTSPLPQPRLLRAGCSRRRARACALAAASSPDGLRSRSHNGLTHLPLPPPQRPPPTPRPRRTTPWGPGIRRYTLYTPVCARLLGPPRRGPPPARKEQARRGGSRFWRASVCAC</sequence>
<dbReference type="EMBL" id="CM016556">
    <property type="protein sequence ID" value="TKW15977.1"/>
    <property type="molecule type" value="Genomic_DNA"/>
</dbReference>
<dbReference type="AlphaFoldDB" id="A0A4U6UIP9"/>
<protein>
    <submittedName>
        <fullName evidence="2">Uncharacterized protein</fullName>
    </submittedName>
</protein>
<feature type="region of interest" description="Disordered" evidence="1">
    <location>
        <begin position="126"/>
        <end position="145"/>
    </location>
</feature>
<feature type="compositionally biased region" description="Pro residues" evidence="1">
    <location>
        <begin position="41"/>
        <end position="51"/>
    </location>
</feature>